<evidence type="ECO:0000256" key="1">
    <source>
        <dbReference type="SAM" id="MobiDB-lite"/>
    </source>
</evidence>
<dbReference type="Proteomes" id="UP000677082">
    <property type="component" value="Unassembled WGS sequence"/>
</dbReference>
<gene>
    <name evidence="2" type="ORF">Ato02nite_066880</name>
</gene>
<dbReference type="AlphaFoldDB" id="A0A919W6L9"/>
<organism evidence="2 3">
    <name type="scientific">Paractinoplanes toevensis</name>
    <dbReference type="NCBI Taxonomy" id="571911"/>
    <lineage>
        <taxon>Bacteria</taxon>
        <taxon>Bacillati</taxon>
        <taxon>Actinomycetota</taxon>
        <taxon>Actinomycetes</taxon>
        <taxon>Micromonosporales</taxon>
        <taxon>Micromonosporaceae</taxon>
        <taxon>Paractinoplanes</taxon>
    </lineage>
</organism>
<dbReference type="RefSeq" id="WP_213010642.1">
    <property type="nucleotide sequence ID" value="NZ_BOQN01000087.1"/>
</dbReference>
<name>A0A919W6L9_9ACTN</name>
<sequence>MRFREYASYRPSQQPPTTVLPASVLPDDTHHRWLRDDIACGILGDDPAAPAACLLGEIRTAGYADTFLLVVADDGKLEYRVERGAGSVEVDRDLALIAAYALERLVDDPAGRLANGIFRAAVWAATTSPARTQTTGLEWIATFDHTDGHPAAPGLAGLLPADRHLTSALARMLAGPVDLTARRRFDEATDTAAVRAGRPIAPLGAATVLTPAGVTATLTGIEPDPGRTAAVAGLAVTGDWPPDGAPDLAMASTLRWHGLDWYL</sequence>
<keyword evidence="3" id="KW-1185">Reference proteome</keyword>
<evidence type="ECO:0000313" key="3">
    <source>
        <dbReference type="Proteomes" id="UP000677082"/>
    </source>
</evidence>
<reference evidence="2 3" key="1">
    <citation type="submission" date="2021-03" db="EMBL/GenBank/DDBJ databases">
        <title>Whole genome shotgun sequence of Actinoplanes toevensis NBRC 105298.</title>
        <authorList>
            <person name="Komaki H."/>
            <person name="Tamura T."/>
        </authorList>
    </citation>
    <scope>NUCLEOTIDE SEQUENCE [LARGE SCALE GENOMIC DNA]</scope>
    <source>
        <strain evidence="2 3">NBRC 105298</strain>
    </source>
</reference>
<feature type="region of interest" description="Disordered" evidence="1">
    <location>
        <begin position="1"/>
        <end position="21"/>
    </location>
</feature>
<proteinExistence type="predicted"/>
<comment type="caution">
    <text evidence="2">The sequence shown here is derived from an EMBL/GenBank/DDBJ whole genome shotgun (WGS) entry which is preliminary data.</text>
</comment>
<accession>A0A919W6L9</accession>
<evidence type="ECO:0000313" key="2">
    <source>
        <dbReference type="EMBL" id="GIM94895.1"/>
    </source>
</evidence>
<dbReference type="EMBL" id="BOQN01000087">
    <property type="protein sequence ID" value="GIM94895.1"/>
    <property type="molecule type" value="Genomic_DNA"/>
</dbReference>
<protein>
    <submittedName>
        <fullName evidence="2">Uncharacterized protein</fullName>
    </submittedName>
</protein>